<feature type="active site" description="Proton donor" evidence="10 11">
    <location>
        <position position="552"/>
    </location>
</feature>
<evidence type="ECO:0000313" key="13">
    <source>
        <dbReference type="EMBL" id="CAI8598101.1"/>
    </source>
</evidence>
<dbReference type="GO" id="GO:0009039">
    <property type="term" value="F:urease activity"/>
    <property type="evidence" value="ECO:0007669"/>
    <property type="project" value="UniProtKB-EC"/>
</dbReference>
<dbReference type="PANTHER" id="PTHR43440:SF1">
    <property type="entry name" value="UREASE"/>
    <property type="match status" value="1"/>
</dbReference>
<reference evidence="13 14" key="1">
    <citation type="submission" date="2023-01" db="EMBL/GenBank/DDBJ databases">
        <authorList>
            <person name="Kreplak J."/>
        </authorList>
    </citation>
    <scope>NUCLEOTIDE SEQUENCE [LARGE SCALE GENOMIC DNA]</scope>
</reference>
<dbReference type="EC" id="3.5.1.5" evidence="2 7"/>
<evidence type="ECO:0000256" key="5">
    <source>
        <dbReference type="ARBA" id="ARBA00022801"/>
    </source>
</evidence>
<dbReference type="GO" id="GO:0043419">
    <property type="term" value="P:urea catabolic process"/>
    <property type="evidence" value="ECO:0007669"/>
    <property type="project" value="InterPro"/>
</dbReference>
<dbReference type="Gene3D" id="3.30.280.10">
    <property type="entry name" value="Urease, gamma-like subunit"/>
    <property type="match status" value="1"/>
</dbReference>
<dbReference type="InterPro" id="IPR002026">
    <property type="entry name" value="Urease_gamma/gamma-beta_su"/>
</dbReference>
<comment type="cofactor">
    <cofactor evidence="9">
        <name>Ni cation</name>
        <dbReference type="ChEBI" id="CHEBI:25516"/>
    </cofactor>
    <text evidence="9">Binds 2 nickel ions per subunit.</text>
</comment>
<dbReference type="SUPFAM" id="SSF51278">
    <property type="entry name" value="Urease, beta-subunit"/>
    <property type="match status" value="1"/>
</dbReference>
<dbReference type="InterPro" id="IPR011059">
    <property type="entry name" value="Metal-dep_hydrolase_composite"/>
</dbReference>
<sequence>MKLCQREIEKLQLHNAGFLAQKRLARGLKLNHTEAVALVATQIVEFVRNGDKTVAELMSIGRQLLGRRQVLSSVPHLLETVQVEATFPDGTKLITVHEPIACENGNLELALFGSFLPVPSLDMFIENNEDYNIPGEIKSGDGSLILNAGREAVSLKVVNNGDRPIQVGSHYHFIEVNPYLIFDRRKSFGKRLNIASGTTTRFEPGESKSVILVSIGGDKVIRGGNNIVDGPVNDLKCIEAMEDVITRGFGHKEDENAREGITGEDYSLTKVIPREEYANKYGPTTGDKIRLGDTNLFGEIEKDFAVYGDECVFGDIGIKDGLIASIGKAGNPEVMDGVFVNMIIGANTEVIAGEGFIVTAGAIDCHVHFICPQLVYEAISSGITTLVGGGTGPAFGTRATTCTPAPIQMKMMLQSTDDLPLNFGFTGKGNCAKPDELHEIVKAGAMGLKLHEDWGTTPAAIECCLDVAEKHDIQVNIHTDTLNESGFVEHTIAAFKGKNIHAYHSEGAGGGHAPDIIKVCGVKNVLPSSTNPTRPFTSNTIDEHLDMLMVCHHLDKDSPEDVAFAESRIRAETIAAEDILHDMGAISIISSDSQAMGRIGEVISRTWQTADKMKSQRGPLPDDCNNDNFRIKRYVAKYTINPAIANGLSQYIGSVEVGKLADLVLWKPSFFGAKPEMVIKGGDVAWAEMGDPNASIPTPEPVIMRPMFGAYGKAGSANSIAFVSKAALDYGVKALYGLDKRVEAVENVRKISKLDMKLNDALPEITVDPETYTVTADGEVLTCTPATTVPLSRNYYLF</sequence>
<feature type="binding site" evidence="9">
    <location>
        <position position="592"/>
    </location>
    <ligand>
        <name>Ni(2+)</name>
        <dbReference type="ChEBI" id="CHEBI:49786"/>
        <label>1</label>
    </ligand>
</feature>
<dbReference type="Pfam" id="PF00699">
    <property type="entry name" value="Urease_beta"/>
    <property type="match status" value="1"/>
</dbReference>
<dbReference type="SUPFAM" id="SSF51556">
    <property type="entry name" value="Metallo-dependent hydrolases"/>
    <property type="match status" value="1"/>
</dbReference>
<gene>
    <name evidence="13" type="ORF">VFH_II112200</name>
</gene>
<evidence type="ECO:0000256" key="4">
    <source>
        <dbReference type="ARBA" id="ARBA00022723"/>
    </source>
</evidence>
<feature type="binding site" description="via carbamate group" evidence="9">
    <location>
        <position position="449"/>
    </location>
    <ligand>
        <name>Ni(2+)</name>
        <dbReference type="ChEBI" id="CHEBI:49786"/>
        <label>1</label>
    </ligand>
</feature>
<evidence type="ECO:0000256" key="6">
    <source>
        <dbReference type="ARBA" id="ARBA00046803"/>
    </source>
</evidence>
<keyword evidence="4 7" id="KW-0479">Metal-binding</keyword>
<feature type="binding site" evidence="9">
    <location>
        <position position="366"/>
    </location>
    <ligand>
        <name>Ni(2+)</name>
        <dbReference type="ChEBI" id="CHEBI:49786"/>
        <label>1</label>
    </ligand>
</feature>
<dbReference type="Gene3D" id="2.30.40.10">
    <property type="entry name" value="Urease, subunit C, domain 1"/>
    <property type="match status" value="2"/>
</dbReference>
<dbReference type="NCBIfam" id="TIGR01792">
    <property type="entry name" value="urease_alph"/>
    <property type="match status" value="1"/>
</dbReference>
<dbReference type="Gene3D" id="3.20.20.140">
    <property type="entry name" value="Metal-dependent hydrolases"/>
    <property type="match status" value="1"/>
</dbReference>
<comment type="PTM">
    <text evidence="8">Carbamylation allows a single lysine to coordinate two nickel ions.</text>
</comment>
<keyword evidence="3 7" id="KW-0533">Nickel</keyword>
<dbReference type="InterPro" id="IPR032466">
    <property type="entry name" value="Metal_Hydrolase"/>
</dbReference>
<dbReference type="InterPro" id="IPR002019">
    <property type="entry name" value="Urease_beta-like"/>
</dbReference>
<name>A0AAV0ZJP5_VICFA</name>
<evidence type="ECO:0000256" key="2">
    <source>
        <dbReference type="ARBA" id="ARBA00012934"/>
    </source>
</evidence>
<feature type="modified residue" description="N6-carboxylysine" evidence="8">
    <location>
        <position position="449"/>
    </location>
</feature>
<evidence type="ECO:0000256" key="8">
    <source>
        <dbReference type="PIRSR" id="PIRSR001222-50"/>
    </source>
</evidence>
<protein>
    <recommendedName>
        <fullName evidence="2 7">Urease</fullName>
        <ecNumber evidence="2 7">3.5.1.5</ecNumber>
    </recommendedName>
    <alternativeName>
        <fullName evidence="7">Urea amidohydrolase</fullName>
    </alternativeName>
</protein>
<dbReference type="CDD" id="cd00375">
    <property type="entry name" value="Urease_alpha"/>
    <property type="match status" value="1"/>
</dbReference>
<evidence type="ECO:0000256" key="11">
    <source>
        <dbReference type="PROSITE-ProRule" id="PRU00700"/>
    </source>
</evidence>
<dbReference type="Proteomes" id="UP001157006">
    <property type="component" value="Chromosome 2"/>
</dbReference>
<dbReference type="InterPro" id="IPR029754">
    <property type="entry name" value="Urease_Ni-bd"/>
</dbReference>
<comment type="subunit">
    <text evidence="6">Homohexamer. Other oligomeric forms may exist depending on pH and presence of salts.</text>
</comment>
<organism evidence="13 14">
    <name type="scientific">Vicia faba</name>
    <name type="common">Broad bean</name>
    <name type="synonym">Faba vulgaris</name>
    <dbReference type="NCBI Taxonomy" id="3906"/>
    <lineage>
        <taxon>Eukaryota</taxon>
        <taxon>Viridiplantae</taxon>
        <taxon>Streptophyta</taxon>
        <taxon>Embryophyta</taxon>
        <taxon>Tracheophyta</taxon>
        <taxon>Spermatophyta</taxon>
        <taxon>Magnoliopsida</taxon>
        <taxon>eudicotyledons</taxon>
        <taxon>Gunneridae</taxon>
        <taxon>Pentapetalae</taxon>
        <taxon>rosids</taxon>
        <taxon>fabids</taxon>
        <taxon>Fabales</taxon>
        <taxon>Fabaceae</taxon>
        <taxon>Papilionoideae</taxon>
        <taxon>50 kb inversion clade</taxon>
        <taxon>NPAAA clade</taxon>
        <taxon>Hologalegina</taxon>
        <taxon>IRL clade</taxon>
        <taxon>Fabeae</taxon>
        <taxon>Vicia</taxon>
    </lineage>
</organism>
<dbReference type="PRINTS" id="PR01752">
    <property type="entry name" value="UREASE"/>
</dbReference>
<dbReference type="PANTHER" id="PTHR43440">
    <property type="entry name" value="UREASE"/>
    <property type="match status" value="1"/>
</dbReference>
<keyword evidence="14" id="KW-1185">Reference proteome</keyword>
<evidence type="ECO:0000256" key="7">
    <source>
        <dbReference type="PIRNR" id="PIRNR001222"/>
    </source>
</evidence>
<dbReference type="InterPro" id="IPR036461">
    <property type="entry name" value="Urease_betasu_sf"/>
</dbReference>
<dbReference type="FunFam" id="3.30.280.10:FF:000001">
    <property type="entry name" value="Urease subunit alpha"/>
    <property type="match status" value="1"/>
</dbReference>
<dbReference type="SUPFAM" id="SSF54111">
    <property type="entry name" value="Urease, gamma-subunit"/>
    <property type="match status" value="1"/>
</dbReference>
<dbReference type="NCBIfam" id="TIGR00193">
    <property type="entry name" value="urease_gam"/>
    <property type="match status" value="1"/>
</dbReference>
<evidence type="ECO:0000256" key="1">
    <source>
        <dbReference type="ARBA" id="ARBA00004897"/>
    </source>
</evidence>
<dbReference type="InterPro" id="IPR040881">
    <property type="entry name" value="Urease_linker"/>
</dbReference>
<dbReference type="InterPro" id="IPR008221">
    <property type="entry name" value="Urease"/>
</dbReference>
<comment type="catalytic activity">
    <reaction evidence="7">
        <text>urea + 2 H2O + H(+) = hydrogencarbonate + 2 NH4(+)</text>
        <dbReference type="Rhea" id="RHEA:20557"/>
        <dbReference type="ChEBI" id="CHEBI:15377"/>
        <dbReference type="ChEBI" id="CHEBI:15378"/>
        <dbReference type="ChEBI" id="CHEBI:16199"/>
        <dbReference type="ChEBI" id="CHEBI:17544"/>
        <dbReference type="ChEBI" id="CHEBI:28938"/>
        <dbReference type="EC" id="3.5.1.5"/>
    </reaction>
</comment>
<comment type="pathway">
    <text evidence="1 7">Nitrogen metabolism; urea degradation; CO(2) and NH(3) from urea (urease route): step 1/1.</text>
</comment>
<dbReference type="Gene3D" id="2.10.150.10">
    <property type="entry name" value="Urease, beta subunit"/>
    <property type="match status" value="1"/>
</dbReference>
<feature type="binding site" evidence="11">
    <location>
        <position position="451"/>
    </location>
    <ligand>
        <name>substrate</name>
    </ligand>
</feature>
<evidence type="ECO:0000256" key="10">
    <source>
        <dbReference type="PIRSR" id="PIRSR611612-52"/>
    </source>
</evidence>
<evidence type="ECO:0000256" key="3">
    <source>
        <dbReference type="ARBA" id="ARBA00022596"/>
    </source>
</evidence>
<evidence type="ECO:0000259" key="12">
    <source>
        <dbReference type="PROSITE" id="PS51368"/>
    </source>
</evidence>
<dbReference type="NCBIfam" id="NF009686">
    <property type="entry name" value="PRK13207.1"/>
    <property type="match status" value="1"/>
</dbReference>
<dbReference type="InterPro" id="IPR050112">
    <property type="entry name" value="Urease_alpha_subunit"/>
</dbReference>
<accession>A0AAV0ZJP5</accession>
<evidence type="ECO:0000256" key="9">
    <source>
        <dbReference type="PIRSR" id="PIRSR001222-51"/>
    </source>
</evidence>
<dbReference type="Pfam" id="PF01979">
    <property type="entry name" value="Amidohydro_1"/>
    <property type="match status" value="1"/>
</dbReference>
<feature type="binding site" evidence="9">
    <location>
        <position position="368"/>
    </location>
    <ligand>
        <name>Ni(2+)</name>
        <dbReference type="ChEBI" id="CHEBI:49786"/>
        <label>1</label>
    </ligand>
</feature>
<dbReference type="CDD" id="cd00407">
    <property type="entry name" value="Urease_beta"/>
    <property type="match status" value="1"/>
</dbReference>
<dbReference type="InterPro" id="IPR005848">
    <property type="entry name" value="Urease_asu"/>
</dbReference>
<evidence type="ECO:0000313" key="14">
    <source>
        <dbReference type="Proteomes" id="UP001157006"/>
    </source>
</evidence>
<feature type="domain" description="Urease" evidence="12">
    <location>
        <begin position="361"/>
        <end position="798"/>
    </location>
</feature>
<dbReference type="InterPro" id="IPR036463">
    <property type="entry name" value="Urease_gamma_sf"/>
</dbReference>
<dbReference type="InterPro" id="IPR011612">
    <property type="entry name" value="Urease_alpha_N_dom"/>
</dbReference>
<keyword evidence="5 7" id="KW-0378">Hydrolase</keyword>
<dbReference type="GO" id="GO:0016151">
    <property type="term" value="F:nickel cation binding"/>
    <property type="evidence" value="ECO:0007669"/>
    <property type="project" value="InterPro"/>
</dbReference>
<dbReference type="HAMAP" id="MF_01954">
    <property type="entry name" value="Urease_beta"/>
    <property type="match status" value="1"/>
</dbReference>
<dbReference type="PIRSF" id="PIRSF001222">
    <property type="entry name" value="Urease"/>
    <property type="match status" value="1"/>
</dbReference>
<dbReference type="HAMAP" id="MF_01953">
    <property type="entry name" value="Urease_alpha"/>
    <property type="match status" value="1"/>
</dbReference>
<dbReference type="GO" id="GO:0035550">
    <property type="term" value="C:urease complex"/>
    <property type="evidence" value="ECO:0007669"/>
    <property type="project" value="InterPro"/>
</dbReference>
<dbReference type="PROSITE" id="PS01120">
    <property type="entry name" value="UREASE_1"/>
    <property type="match status" value="1"/>
</dbReference>
<dbReference type="SUPFAM" id="SSF51338">
    <property type="entry name" value="Composite domain of metallo-dependent hydrolases"/>
    <property type="match status" value="2"/>
</dbReference>
<feature type="binding site" description="via carbamate group" evidence="9">
    <location>
        <position position="449"/>
    </location>
    <ligand>
        <name>Ni(2+)</name>
        <dbReference type="ChEBI" id="CHEBI:49786"/>
        <label>2</label>
    </ligand>
</feature>
<dbReference type="Pfam" id="PF18473">
    <property type="entry name" value="Urease_linker"/>
    <property type="match status" value="1"/>
</dbReference>
<dbReference type="EMBL" id="OX451737">
    <property type="protein sequence ID" value="CAI8598101.1"/>
    <property type="molecule type" value="Genomic_DNA"/>
</dbReference>
<dbReference type="CDD" id="cd00390">
    <property type="entry name" value="Urease_gamma"/>
    <property type="match status" value="1"/>
</dbReference>
<proteinExistence type="inferred from homology"/>
<dbReference type="NCBIfam" id="TIGR00192">
    <property type="entry name" value="urease_beta"/>
    <property type="match status" value="1"/>
</dbReference>
<dbReference type="InterPro" id="IPR017951">
    <property type="entry name" value="Urease_asu_c"/>
</dbReference>
<feature type="binding site" evidence="9">
    <location>
        <position position="478"/>
    </location>
    <ligand>
        <name>Ni(2+)</name>
        <dbReference type="ChEBI" id="CHEBI:49786"/>
        <label>2</label>
    </ligand>
</feature>
<dbReference type="PROSITE" id="PS51368">
    <property type="entry name" value="UREASE_3"/>
    <property type="match status" value="1"/>
</dbReference>
<dbReference type="AlphaFoldDB" id="A0AAV0ZJP5"/>
<dbReference type="InterPro" id="IPR006680">
    <property type="entry name" value="Amidohydro-rel"/>
</dbReference>
<feature type="binding site" evidence="9">
    <location>
        <position position="504"/>
    </location>
    <ligand>
        <name>Ni(2+)</name>
        <dbReference type="ChEBI" id="CHEBI:49786"/>
        <label>2</label>
    </ligand>
</feature>
<dbReference type="NCBIfam" id="NF009671">
    <property type="entry name" value="PRK13192.1"/>
    <property type="match status" value="1"/>
</dbReference>
<dbReference type="Pfam" id="PF00547">
    <property type="entry name" value="Urease_gamma"/>
    <property type="match status" value="1"/>
</dbReference>
<dbReference type="Pfam" id="PF00449">
    <property type="entry name" value="Urease_alpha"/>
    <property type="match status" value="2"/>
</dbReference>